<evidence type="ECO:0000256" key="9">
    <source>
        <dbReference type="PROSITE-ProRule" id="PRU10072"/>
    </source>
</evidence>
<comment type="similarity">
    <text evidence="3 8 10">Belongs to the uracil-DNA glycosylase (UDG) superfamily. UNG family.</text>
</comment>
<comment type="subcellular location">
    <subcellularLocation>
        <location evidence="8">Cytoplasm</location>
    </subcellularLocation>
</comment>
<feature type="domain" description="Uracil-DNA glycosylase-like" evidence="11">
    <location>
        <begin position="44"/>
        <end position="204"/>
    </location>
</feature>
<feature type="active site" description="Proton acceptor" evidence="8 9">
    <location>
        <position position="59"/>
    </location>
</feature>
<evidence type="ECO:0000313" key="12">
    <source>
        <dbReference type="EMBL" id="ASZ09002.1"/>
    </source>
</evidence>
<comment type="catalytic activity">
    <reaction evidence="1 8 10">
        <text>Hydrolyzes single-stranded DNA or mismatched double-stranded DNA and polynucleotides, releasing free uracil.</text>
        <dbReference type="EC" id="3.2.2.27"/>
    </reaction>
</comment>
<evidence type="ECO:0000256" key="2">
    <source>
        <dbReference type="ARBA" id="ARBA00002631"/>
    </source>
</evidence>
<dbReference type="GO" id="GO:0004844">
    <property type="term" value="F:uracil DNA N-glycosylase activity"/>
    <property type="evidence" value="ECO:0007669"/>
    <property type="project" value="UniProtKB-UniRule"/>
</dbReference>
<evidence type="ECO:0000259" key="11">
    <source>
        <dbReference type="SMART" id="SM00986"/>
    </source>
</evidence>
<evidence type="ECO:0000256" key="4">
    <source>
        <dbReference type="ARBA" id="ARBA00012030"/>
    </source>
</evidence>
<dbReference type="PROSITE" id="PS00130">
    <property type="entry name" value="U_DNA_GLYCOSYLASE"/>
    <property type="match status" value="1"/>
</dbReference>
<dbReference type="Gene3D" id="3.40.470.10">
    <property type="entry name" value="Uracil-DNA glycosylase-like domain"/>
    <property type="match status" value="1"/>
</dbReference>
<evidence type="ECO:0000256" key="7">
    <source>
        <dbReference type="ARBA" id="ARBA00023204"/>
    </source>
</evidence>
<dbReference type="InterPro" id="IPR036895">
    <property type="entry name" value="Uracil-DNA_glycosylase-like_sf"/>
</dbReference>
<dbReference type="EMBL" id="CP023173">
    <property type="protein sequence ID" value="ASZ09002.1"/>
    <property type="molecule type" value="Genomic_DNA"/>
</dbReference>
<evidence type="ECO:0000256" key="10">
    <source>
        <dbReference type="RuleBase" id="RU003780"/>
    </source>
</evidence>
<dbReference type="PANTHER" id="PTHR11264">
    <property type="entry name" value="URACIL-DNA GLYCOSYLASE"/>
    <property type="match status" value="1"/>
</dbReference>
<dbReference type="NCBIfam" id="NF003588">
    <property type="entry name" value="PRK05254.1-1"/>
    <property type="match status" value="1"/>
</dbReference>
<sequence length="216" mass="24938">MIKNWEKIFSENSLDQKINRTIELAYATEENIYPIKQDCLRLFSLVKPEDIKVIIIGQDPYHNPKQADGIAFSANNKIKSPKSLINIFKELDNDLKIKHFDNNDLTGWVKQGVLLINTCWTVIENKPGSHSKLGWQEIVSEILNKLNEINPNIIYCLWGNYAKKVYKNLDLKTKNFIESAHPSPLSYYKGFENSKPFSKINTILLNNNLAPIDWSK</sequence>
<evidence type="ECO:0000256" key="1">
    <source>
        <dbReference type="ARBA" id="ARBA00001400"/>
    </source>
</evidence>
<keyword evidence="6 8" id="KW-0378">Hydrolase</keyword>
<comment type="function">
    <text evidence="2 8 10">Excises uracil residues from the DNA which can arise as a result of misincorporation of dUMP residues by DNA polymerase or due to deamination of cytosine.</text>
</comment>
<evidence type="ECO:0000256" key="6">
    <source>
        <dbReference type="ARBA" id="ARBA00022801"/>
    </source>
</evidence>
<dbReference type="Proteomes" id="UP000232229">
    <property type="component" value="Chromosome"/>
</dbReference>
<dbReference type="SMART" id="SM00987">
    <property type="entry name" value="UreE_C"/>
    <property type="match status" value="1"/>
</dbReference>
<dbReference type="Pfam" id="PF03167">
    <property type="entry name" value="UDG"/>
    <property type="match status" value="1"/>
</dbReference>
<keyword evidence="7 8" id="KW-0234">DNA repair</keyword>
<dbReference type="SUPFAM" id="SSF52141">
    <property type="entry name" value="Uracil-DNA glycosylase-like"/>
    <property type="match status" value="1"/>
</dbReference>
<organism evidence="12 13">
    <name type="scientific">Mesoplasma chauliocola</name>
    <dbReference type="NCBI Taxonomy" id="216427"/>
    <lineage>
        <taxon>Bacteria</taxon>
        <taxon>Bacillati</taxon>
        <taxon>Mycoplasmatota</taxon>
        <taxon>Mollicutes</taxon>
        <taxon>Entomoplasmatales</taxon>
        <taxon>Entomoplasmataceae</taxon>
        <taxon>Mesoplasma</taxon>
    </lineage>
</organism>
<dbReference type="InterPro" id="IPR018085">
    <property type="entry name" value="Ura-DNA_Glyclase_AS"/>
</dbReference>
<dbReference type="InterPro" id="IPR002043">
    <property type="entry name" value="UDG_fam1"/>
</dbReference>
<accession>A0A249SN24</accession>
<protein>
    <recommendedName>
        <fullName evidence="4 8">Uracil-DNA glycosylase</fullName>
        <shortName evidence="8">UDG</shortName>
        <ecNumber evidence="4 8">3.2.2.27</ecNumber>
    </recommendedName>
</protein>
<dbReference type="SMART" id="SM00986">
    <property type="entry name" value="UDG"/>
    <property type="match status" value="1"/>
</dbReference>
<dbReference type="GO" id="GO:0097510">
    <property type="term" value="P:base-excision repair, AP site formation via deaminated base removal"/>
    <property type="evidence" value="ECO:0007669"/>
    <property type="project" value="TreeGrafter"/>
</dbReference>
<gene>
    <name evidence="8" type="primary">ung</name>
    <name evidence="12" type="ORF">CK556_01355</name>
</gene>
<dbReference type="PANTHER" id="PTHR11264:SF0">
    <property type="entry name" value="URACIL-DNA GLYCOSYLASE"/>
    <property type="match status" value="1"/>
</dbReference>
<dbReference type="NCBIfam" id="NF003592">
    <property type="entry name" value="PRK05254.1-5"/>
    <property type="match status" value="1"/>
</dbReference>
<dbReference type="InterPro" id="IPR005122">
    <property type="entry name" value="Uracil-DNA_glycosylase-like"/>
</dbReference>
<reference evidence="12 13" key="1">
    <citation type="submission" date="2017-08" db="EMBL/GenBank/DDBJ databases">
        <title>Complete Genome Sequence of Mesoplasma chauliocola.</title>
        <authorList>
            <person name="Knight T.F.Jr."/>
            <person name="Citino T."/>
        </authorList>
    </citation>
    <scope>NUCLEOTIDE SEQUENCE [LARGE SCALE GENOMIC DNA]</scope>
    <source>
        <strain evidence="12 13">CHPA-2</strain>
    </source>
</reference>
<keyword evidence="8" id="KW-0963">Cytoplasm</keyword>
<name>A0A249SN24_9MOLU</name>
<dbReference type="NCBIfam" id="TIGR00628">
    <property type="entry name" value="ung"/>
    <property type="match status" value="1"/>
</dbReference>
<evidence type="ECO:0000313" key="13">
    <source>
        <dbReference type="Proteomes" id="UP000232229"/>
    </source>
</evidence>
<dbReference type="CDD" id="cd10027">
    <property type="entry name" value="UDG-F1-like"/>
    <property type="match status" value="1"/>
</dbReference>
<keyword evidence="5 8" id="KW-0227">DNA damage</keyword>
<dbReference type="AlphaFoldDB" id="A0A249SN24"/>
<keyword evidence="13" id="KW-1185">Reference proteome</keyword>
<dbReference type="GO" id="GO:0005737">
    <property type="term" value="C:cytoplasm"/>
    <property type="evidence" value="ECO:0007669"/>
    <property type="project" value="UniProtKB-SubCell"/>
</dbReference>
<dbReference type="KEGG" id="mchc:CK556_01355"/>
<dbReference type="HAMAP" id="MF_00148">
    <property type="entry name" value="UDG"/>
    <property type="match status" value="1"/>
</dbReference>
<dbReference type="EC" id="3.2.2.27" evidence="4 8"/>
<proteinExistence type="inferred from homology"/>
<evidence type="ECO:0000256" key="5">
    <source>
        <dbReference type="ARBA" id="ARBA00022763"/>
    </source>
</evidence>
<evidence type="ECO:0000256" key="8">
    <source>
        <dbReference type="HAMAP-Rule" id="MF_00148"/>
    </source>
</evidence>
<evidence type="ECO:0000256" key="3">
    <source>
        <dbReference type="ARBA" id="ARBA00008184"/>
    </source>
</evidence>